<gene>
    <name evidence="1" type="ORF">GA0061099_102112</name>
</gene>
<dbReference type="EMBL" id="FMAE01000021">
    <property type="protein sequence ID" value="SCB51683.1"/>
    <property type="molecule type" value="Genomic_DNA"/>
</dbReference>
<accession>A0A1C3XHF5</accession>
<protein>
    <submittedName>
        <fullName evidence="1">Uncharacterized protein</fullName>
    </submittedName>
</protein>
<dbReference type="AlphaFoldDB" id="A0A1C3XHF5"/>
<dbReference type="Proteomes" id="UP000183174">
    <property type="component" value="Unassembled WGS sequence"/>
</dbReference>
<reference evidence="1 2" key="1">
    <citation type="submission" date="2016-08" db="EMBL/GenBank/DDBJ databases">
        <authorList>
            <person name="Seilhamer J.J."/>
        </authorList>
    </citation>
    <scope>NUCLEOTIDE SEQUENCE [LARGE SCALE GENOMIC DNA]</scope>
    <source>
        <strain evidence="1 2">CCBAU 10071</strain>
    </source>
</reference>
<dbReference type="Pfam" id="PF23899">
    <property type="entry name" value="SU10_portal"/>
    <property type="match status" value="1"/>
</dbReference>
<sequence length="184" mass="20444">MPKIDASSLKAMLAAERSNALAAVEASKLSSERSDAMDYYLGDMTKDMPVVDGRSRAVSTDVADTIEGLMPQLMDIFAGSDEVVRFEPVGPEDEEAAQQETDYVNHVFMQQNPGFMTLYSFVKDALLSKVGVVKVWWEEKDIEERETYYDQTEEQFAALVQQVMASDGAMEIVEHSVKPIGEDA</sequence>
<organism evidence="1 2">
    <name type="scientific">Bradyrhizobium yuanmingense</name>
    <dbReference type="NCBI Taxonomy" id="108015"/>
    <lineage>
        <taxon>Bacteria</taxon>
        <taxon>Pseudomonadati</taxon>
        <taxon>Pseudomonadota</taxon>
        <taxon>Alphaproteobacteria</taxon>
        <taxon>Hyphomicrobiales</taxon>
        <taxon>Nitrobacteraceae</taxon>
        <taxon>Bradyrhizobium</taxon>
    </lineage>
</organism>
<evidence type="ECO:0000313" key="2">
    <source>
        <dbReference type="Proteomes" id="UP000183174"/>
    </source>
</evidence>
<evidence type="ECO:0000313" key="1">
    <source>
        <dbReference type="EMBL" id="SCB51683.1"/>
    </source>
</evidence>
<dbReference type="InterPro" id="IPR056909">
    <property type="entry name" value="SU10_portal"/>
</dbReference>
<proteinExistence type="predicted"/>
<name>A0A1C3XHF5_9BRAD</name>
<dbReference type="RefSeq" id="WP_074448356.1">
    <property type="nucleotide sequence ID" value="NZ_FMAE01000021.1"/>
</dbReference>